<dbReference type="AlphaFoldDB" id="A0A445KBI0"/>
<feature type="compositionally biased region" description="Basic residues" evidence="1">
    <location>
        <begin position="19"/>
        <end position="31"/>
    </location>
</feature>
<evidence type="ECO:0000313" key="2">
    <source>
        <dbReference type="EMBL" id="RZC08110.1"/>
    </source>
</evidence>
<keyword evidence="3" id="KW-1185">Reference proteome</keyword>
<feature type="compositionally biased region" description="Basic residues" evidence="1">
    <location>
        <begin position="38"/>
        <end position="47"/>
    </location>
</feature>
<comment type="caution">
    <text evidence="2">The sequence shown here is derived from an EMBL/GenBank/DDBJ whole genome shotgun (WGS) entry which is preliminary data.</text>
</comment>
<evidence type="ECO:0000256" key="1">
    <source>
        <dbReference type="SAM" id="MobiDB-lite"/>
    </source>
</evidence>
<name>A0A445KBI0_GLYSO</name>
<evidence type="ECO:0000313" key="3">
    <source>
        <dbReference type="Proteomes" id="UP000289340"/>
    </source>
</evidence>
<sequence length="81" mass="9342">MLTYGYQRRGIGPNPKITNKTKSKRIKKKRKPSETRFKSHTQHHKERSRPMTSVDESVLKIGAVFRVSYGTSYQFLGVLSS</sequence>
<dbReference type="Proteomes" id="UP000289340">
    <property type="component" value="Chromosome 6"/>
</dbReference>
<organism evidence="2 3">
    <name type="scientific">Glycine soja</name>
    <name type="common">Wild soybean</name>
    <dbReference type="NCBI Taxonomy" id="3848"/>
    <lineage>
        <taxon>Eukaryota</taxon>
        <taxon>Viridiplantae</taxon>
        <taxon>Streptophyta</taxon>
        <taxon>Embryophyta</taxon>
        <taxon>Tracheophyta</taxon>
        <taxon>Spermatophyta</taxon>
        <taxon>Magnoliopsida</taxon>
        <taxon>eudicotyledons</taxon>
        <taxon>Gunneridae</taxon>
        <taxon>Pentapetalae</taxon>
        <taxon>rosids</taxon>
        <taxon>fabids</taxon>
        <taxon>Fabales</taxon>
        <taxon>Fabaceae</taxon>
        <taxon>Papilionoideae</taxon>
        <taxon>50 kb inversion clade</taxon>
        <taxon>NPAAA clade</taxon>
        <taxon>indigoferoid/millettioid clade</taxon>
        <taxon>Phaseoleae</taxon>
        <taxon>Glycine</taxon>
        <taxon>Glycine subgen. Soja</taxon>
    </lineage>
</organism>
<proteinExistence type="predicted"/>
<reference evidence="2 3" key="1">
    <citation type="submission" date="2018-09" db="EMBL/GenBank/DDBJ databases">
        <title>A high-quality reference genome of wild soybean provides a powerful tool to mine soybean genomes.</title>
        <authorList>
            <person name="Xie M."/>
            <person name="Chung C.Y.L."/>
            <person name="Li M.-W."/>
            <person name="Wong F.-L."/>
            <person name="Chan T.-F."/>
            <person name="Lam H.-M."/>
        </authorList>
    </citation>
    <scope>NUCLEOTIDE SEQUENCE [LARGE SCALE GENOMIC DNA]</scope>
    <source>
        <strain evidence="3">cv. W05</strain>
        <tissue evidence="2">Hypocotyl of etiolated seedlings</tissue>
    </source>
</reference>
<feature type="region of interest" description="Disordered" evidence="1">
    <location>
        <begin position="1"/>
        <end position="53"/>
    </location>
</feature>
<protein>
    <submittedName>
        <fullName evidence="2">Uncharacterized protein</fullName>
    </submittedName>
</protein>
<gene>
    <name evidence="2" type="ORF">D0Y65_015030</name>
</gene>
<dbReference type="EMBL" id="QZWG01000006">
    <property type="protein sequence ID" value="RZC08110.1"/>
    <property type="molecule type" value="Genomic_DNA"/>
</dbReference>
<accession>A0A445KBI0</accession>